<feature type="domain" description="Transmembrane protein 135 N-terminal" evidence="7">
    <location>
        <begin position="106"/>
        <end position="188"/>
    </location>
</feature>
<evidence type="ECO:0000313" key="10">
    <source>
        <dbReference type="WBParaSite" id="NBR_0000793501-mRNA-1"/>
    </source>
</evidence>
<dbReference type="PANTHER" id="PTHR12459">
    <property type="entry name" value="TRANSMEMBRANE PROTEIN 135-RELATED"/>
    <property type="match status" value="1"/>
</dbReference>
<feature type="transmembrane region" description="Helical" evidence="6">
    <location>
        <begin position="141"/>
        <end position="165"/>
    </location>
</feature>
<keyword evidence="9" id="KW-1185">Reference proteome</keyword>
<evidence type="ECO:0000313" key="9">
    <source>
        <dbReference type="Proteomes" id="UP000271162"/>
    </source>
</evidence>
<sequence length="501" mass="57297">MAILSKLAHNMGLQILTTNCYETIHTWEPDCYKAILVASPNGFLFSLKTYLTFYLRNCDNILPANENRLHQIHDLRASYMGNNIWKISTFFAIQITTMISKKGDPRKVDWKRFGVDVLRSSIFLTTNLLLFQFFLCRIRHLLGFFTIPTMGLISSAMASFCAILIEKQARRPALALYTTNLASETLFRQLCNHGYLSHIKYGECIPFAIGIGLFAKLQSQGTLDPSIQKLLNYTHCIKPDEEILSSKWVPNDFHVLLRRLRNDFGRSPRCVHKHSCASTAIESFVRNFAIGTGVSALLVFVRNLKNIFSNPLKVARLLLSWSNLRLPLFFGLLPLLFHVSHLTFRDENDVISTTTRCLLNRVPFCPVEVSETAAGVISGFSMLPYRSVTIAMYTMWKGIEVMYRKWMEQGLVPSVPYGDIILYTISTGYVLWQTVIEPQALRKGYLNFLLGITGNRIKVFNRDLYEHFGFQSKLLYPNAKPQLNTRYCTLNPMLYQGVMPC</sequence>
<dbReference type="STRING" id="27835.A0A158QY63"/>
<reference evidence="10" key="1">
    <citation type="submission" date="2016-04" db="UniProtKB">
        <authorList>
            <consortium name="WormBaseParasite"/>
        </authorList>
    </citation>
    <scope>IDENTIFICATION</scope>
</reference>
<protein>
    <submittedName>
        <fullName evidence="10">TMEM135_C_rich domain-containing protein</fullName>
    </submittedName>
</protein>
<organism evidence="10">
    <name type="scientific">Nippostrongylus brasiliensis</name>
    <name type="common">Rat hookworm</name>
    <dbReference type="NCBI Taxonomy" id="27835"/>
    <lineage>
        <taxon>Eukaryota</taxon>
        <taxon>Metazoa</taxon>
        <taxon>Ecdysozoa</taxon>
        <taxon>Nematoda</taxon>
        <taxon>Chromadorea</taxon>
        <taxon>Rhabditida</taxon>
        <taxon>Rhabditina</taxon>
        <taxon>Rhabditomorpha</taxon>
        <taxon>Strongyloidea</taxon>
        <taxon>Heligmosomidae</taxon>
        <taxon>Nippostrongylus</taxon>
    </lineage>
</organism>
<dbReference type="OMA" id="RCITSYL"/>
<comment type="similarity">
    <text evidence="2">Belongs to the TMEM135 family.</text>
</comment>
<dbReference type="AlphaFoldDB" id="A0A158QY63"/>
<evidence type="ECO:0000256" key="5">
    <source>
        <dbReference type="ARBA" id="ARBA00023136"/>
    </source>
</evidence>
<keyword evidence="4 6" id="KW-1133">Transmembrane helix</keyword>
<evidence type="ECO:0000256" key="3">
    <source>
        <dbReference type="ARBA" id="ARBA00022692"/>
    </source>
</evidence>
<dbReference type="Pfam" id="PF15982">
    <property type="entry name" value="TMEM135_C_rich"/>
    <property type="match status" value="1"/>
</dbReference>
<gene>
    <name evidence="8" type="ORF">NBR_LOCUS7936</name>
</gene>
<dbReference type="EMBL" id="UYSL01019943">
    <property type="protein sequence ID" value="VDL71525.1"/>
    <property type="molecule type" value="Genomic_DNA"/>
</dbReference>
<dbReference type="InterPro" id="IPR026749">
    <property type="entry name" value="Tmem135"/>
</dbReference>
<evidence type="ECO:0000256" key="4">
    <source>
        <dbReference type="ARBA" id="ARBA00022989"/>
    </source>
</evidence>
<dbReference type="PANTHER" id="PTHR12459:SF15">
    <property type="entry name" value="TRANSMEMBRANE PROTEIN 135"/>
    <property type="match status" value="1"/>
</dbReference>
<dbReference type="WBParaSite" id="NBR_0000793501-mRNA-1">
    <property type="protein sequence ID" value="NBR_0000793501-mRNA-1"/>
    <property type="gene ID" value="NBR_0000793501"/>
</dbReference>
<keyword evidence="3 6" id="KW-0812">Transmembrane</keyword>
<comment type="subcellular location">
    <subcellularLocation>
        <location evidence="1">Endomembrane system</location>
        <topology evidence="1">Multi-pass membrane protein</topology>
    </subcellularLocation>
</comment>
<dbReference type="InterPro" id="IPR031926">
    <property type="entry name" value="TMEM135_N"/>
</dbReference>
<accession>A0A158QY63</accession>
<dbReference type="GO" id="GO:0012505">
    <property type="term" value="C:endomembrane system"/>
    <property type="evidence" value="ECO:0007669"/>
    <property type="project" value="UniProtKB-SubCell"/>
</dbReference>
<reference evidence="8 9" key="2">
    <citation type="submission" date="2018-11" db="EMBL/GenBank/DDBJ databases">
        <authorList>
            <consortium name="Pathogen Informatics"/>
        </authorList>
    </citation>
    <scope>NUCLEOTIDE SEQUENCE [LARGE SCALE GENOMIC DNA]</scope>
</reference>
<name>A0A158QY63_NIPBR</name>
<dbReference type="Proteomes" id="UP000271162">
    <property type="component" value="Unassembled WGS sequence"/>
</dbReference>
<proteinExistence type="inferred from homology"/>
<evidence type="ECO:0000256" key="2">
    <source>
        <dbReference type="ARBA" id="ARBA00008924"/>
    </source>
</evidence>
<evidence type="ECO:0000313" key="8">
    <source>
        <dbReference type="EMBL" id="VDL71525.1"/>
    </source>
</evidence>
<keyword evidence="5 6" id="KW-0472">Membrane</keyword>
<evidence type="ECO:0000259" key="7">
    <source>
        <dbReference type="Pfam" id="PF15982"/>
    </source>
</evidence>
<evidence type="ECO:0000256" key="1">
    <source>
        <dbReference type="ARBA" id="ARBA00004127"/>
    </source>
</evidence>
<evidence type="ECO:0000256" key="6">
    <source>
        <dbReference type="SAM" id="Phobius"/>
    </source>
</evidence>